<comment type="function">
    <text evidence="15">Involved in base excision repair of DNA damaged by oxidation or by mutagenic agents. Acts as DNA glycosylase that recognizes and removes damaged bases. Has a preference for oxidized purines, such as 7,8-dihydro-8-oxoguanine (8-oxoG). Has AP (apurinic/apyrimidinic) lyase activity and introduces nicks in the DNA strand. Cleaves the DNA backbone by beta-delta elimination to generate a single-strand break at the site of the removed base with both 3'- and 5'-phosphates.</text>
</comment>
<dbReference type="GO" id="GO:0008534">
    <property type="term" value="F:oxidized purine nucleobase lesion DNA N-glycosylase activity"/>
    <property type="evidence" value="ECO:0007669"/>
    <property type="project" value="UniProtKB-EC"/>
</dbReference>
<keyword evidence="6 15" id="KW-0863">Zinc-finger</keyword>
<dbReference type="InterPro" id="IPR000214">
    <property type="entry name" value="Znf_DNA_glyclase/AP_lyase"/>
</dbReference>
<dbReference type="PROSITE" id="PS51068">
    <property type="entry name" value="FPG_CAT"/>
    <property type="match status" value="1"/>
</dbReference>
<name>A0ABV7L897_9PROT</name>
<comment type="catalytic activity">
    <reaction evidence="1 15">
        <text>Hydrolysis of DNA containing ring-opened 7-methylguanine residues, releasing 2,6-diamino-4-hydroxy-5-(N-methyl)formamidopyrimidine.</text>
        <dbReference type="EC" id="3.2.2.23"/>
    </reaction>
</comment>
<dbReference type="Pfam" id="PF06827">
    <property type="entry name" value="zf-FPG_IleRS"/>
    <property type="match status" value="1"/>
</dbReference>
<keyword evidence="11 15" id="KW-0456">Lyase</keyword>
<dbReference type="InterPro" id="IPR010663">
    <property type="entry name" value="Znf_FPG/IleRS"/>
</dbReference>
<dbReference type="PROSITE" id="PS01242">
    <property type="entry name" value="ZF_FPG_1"/>
    <property type="match status" value="1"/>
</dbReference>
<feature type="active site" description="Proton donor; for delta-elimination activity" evidence="15">
    <location>
        <position position="269"/>
    </location>
</feature>
<protein>
    <recommendedName>
        <fullName evidence="15">Formamidopyrimidine-DNA glycosylase</fullName>
        <shortName evidence="15">Fapy-DNA glycosylase</shortName>
        <ecNumber evidence="15">3.2.2.23</ecNumber>
    </recommendedName>
    <alternativeName>
        <fullName evidence="15">DNA-(apurinic or apyrimidinic site) lyase MutM</fullName>
        <shortName evidence="15">AP lyase MutM</shortName>
        <ecNumber evidence="15">4.2.99.18</ecNumber>
    </alternativeName>
</protein>
<dbReference type="GO" id="GO:0140078">
    <property type="term" value="F:class I DNA-(apurinic or apyrimidinic site) endonuclease activity"/>
    <property type="evidence" value="ECO:0007669"/>
    <property type="project" value="UniProtKB-EC"/>
</dbReference>
<evidence type="ECO:0000256" key="10">
    <source>
        <dbReference type="ARBA" id="ARBA00023204"/>
    </source>
</evidence>
<keyword evidence="7 15" id="KW-0378">Hydrolase</keyword>
<keyword evidence="19" id="KW-1185">Reference proteome</keyword>
<accession>A0ABV7L897</accession>
<comment type="cofactor">
    <cofactor evidence="15">
        <name>Zn(2+)</name>
        <dbReference type="ChEBI" id="CHEBI:29105"/>
    </cofactor>
    <text evidence="15">Binds 1 zinc ion per subunit.</text>
</comment>
<feature type="active site" description="Proton donor; for beta-elimination activity" evidence="15">
    <location>
        <position position="58"/>
    </location>
</feature>
<dbReference type="InterPro" id="IPR012319">
    <property type="entry name" value="FPG_cat"/>
</dbReference>
<feature type="binding site" evidence="15">
    <location>
        <position position="117"/>
    </location>
    <ligand>
        <name>DNA</name>
        <dbReference type="ChEBI" id="CHEBI:16991"/>
    </ligand>
</feature>
<gene>
    <name evidence="15 18" type="primary">mutM</name>
    <name evidence="15" type="synonym">fpg</name>
    <name evidence="18" type="ORF">ACFOGJ_26685</name>
</gene>
<dbReference type="RefSeq" id="WP_379906321.1">
    <property type="nucleotide sequence ID" value="NZ_JBHRTR010000050.1"/>
</dbReference>
<evidence type="ECO:0000256" key="9">
    <source>
        <dbReference type="ARBA" id="ARBA00023125"/>
    </source>
</evidence>
<dbReference type="SMART" id="SM00898">
    <property type="entry name" value="Fapy_DNA_glyco"/>
    <property type="match status" value="1"/>
</dbReference>
<comment type="caution">
    <text evidence="18">The sequence shown here is derived from an EMBL/GenBank/DDBJ whole genome shotgun (WGS) entry which is preliminary data.</text>
</comment>
<evidence type="ECO:0000256" key="3">
    <source>
        <dbReference type="ARBA" id="ARBA00011245"/>
    </source>
</evidence>
<dbReference type="PANTHER" id="PTHR22993:SF9">
    <property type="entry name" value="FORMAMIDOPYRIMIDINE-DNA GLYCOSYLASE"/>
    <property type="match status" value="1"/>
</dbReference>
<feature type="active site" description="Proton donor" evidence="15">
    <location>
        <position position="3"/>
    </location>
</feature>
<keyword evidence="4 15" id="KW-0479">Metal-binding</keyword>
<keyword evidence="10 15" id="KW-0234">DNA repair</keyword>
<evidence type="ECO:0000256" key="5">
    <source>
        <dbReference type="ARBA" id="ARBA00022763"/>
    </source>
</evidence>
<keyword evidence="13 15" id="KW-0326">Glycosidase</keyword>
<dbReference type="SUPFAM" id="SSF81624">
    <property type="entry name" value="N-terminal domain of MutM-like DNA repair proteins"/>
    <property type="match status" value="1"/>
</dbReference>
<evidence type="ECO:0000256" key="14">
    <source>
        <dbReference type="ARBA" id="ARBA00044632"/>
    </source>
</evidence>
<feature type="binding site" evidence="15">
    <location>
        <position position="98"/>
    </location>
    <ligand>
        <name>DNA</name>
        <dbReference type="ChEBI" id="CHEBI:16991"/>
    </ligand>
</feature>
<comment type="subunit">
    <text evidence="3 15">Monomer.</text>
</comment>
<dbReference type="InterPro" id="IPR035937">
    <property type="entry name" value="FPG_N"/>
</dbReference>
<keyword evidence="12 15" id="KW-0511">Multifunctional enzyme</keyword>
<keyword evidence="8 15" id="KW-0862">Zinc</keyword>
<sequence>MPELPEVETVRRGLERRVLGRRLARVETRRGDLRWPLPAGFATALQGRRILTLRRRGKYILVDLDAGPHDDAGRVMLLHLGMSGRIVIGGEETELPQHEHVVFTMDDGLRVRFRDHRRFGAMDLFGVAEEARHWLLAGLGPEPLEPGFTASVLHARLAGRRTPLKAALLDQKVVAGLGNIYVSEALFRAGLSPRRLARSVGPHRAERLVAAIRAVLEEAIAAGGSSLRDYVDASGELGYFQTRFRVYDRAGRPCSSCAAPVRRIVQSARSTFYCPACQR</sequence>
<evidence type="ECO:0000256" key="8">
    <source>
        <dbReference type="ARBA" id="ARBA00022833"/>
    </source>
</evidence>
<keyword evidence="5 15" id="KW-0227">DNA damage</keyword>
<feature type="domain" description="Formamidopyrimidine-DNA glycosylase catalytic" evidence="17">
    <location>
        <begin position="2"/>
        <end position="120"/>
    </location>
</feature>
<dbReference type="InterPro" id="IPR020629">
    <property type="entry name" value="FPG_Glyclase"/>
</dbReference>
<comment type="similarity">
    <text evidence="2 15">Belongs to the FPG family.</text>
</comment>
<dbReference type="Proteomes" id="UP001595528">
    <property type="component" value="Unassembled WGS sequence"/>
</dbReference>
<evidence type="ECO:0000256" key="15">
    <source>
        <dbReference type="HAMAP-Rule" id="MF_00103"/>
    </source>
</evidence>
<feature type="binding site" evidence="15">
    <location>
        <position position="160"/>
    </location>
    <ligand>
        <name>DNA</name>
        <dbReference type="ChEBI" id="CHEBI:16991"/>
    </ligand>
</feature>
<dbReference type="EC" id="3.2.2.23" evidence="15"/>
<evidence type="ECO:0000313" key="18">
    <source>
        <dbReference type="EMBL" id="MFC3230860.1"/>
    </source>
</evidence>
<dbReference type="EMBL" id="JBHRTR010000050">
    <property type="protein sequence ID" value="MFC3230860.1"/>
    <property type="molecule type" value="Genomic_DNA"/>
</dbReference>
<dbReference type="SUPFAM" id="SSF57716">
    <property type="entry name" value="Glucocorticoid receptor-like (DNA-binding domain)"/>
    <property type="match status" value="1"/>
</dbReference>
<dbReference type="EC" id="4.2.99.18" evidence="15"/>
<proteinExistence type="inferred from homology"/>
<evidence type="ECO:0000256" key="2">
    <source>
        <dbReference type="ARBA" id="ARBA00009409"/>
    </source>
</evidence>
<dbReference type="HAMAP" id="MF_00103">
    <property type="entry name" value="Fapy_DNA_glycosyl"/>
    <property type="match status" value="1"/>
</dbReference>
<evidence type="ECO:0000256" key="6">
    <source>
        <dbReference type="ARBA" id="ARBA00022771"/>
    </source>
</evidence>
<dbReference type="InterPro" id="IPR010979">
    <property type="entry name" value="Ribosomal_uS13-like_H2TH"/>
</dbReference>
<evidence type="ECO:0000259" key="17">
    <source>
        <dbReference type="PROSITE" id="PS51068"/>
    </source>
</evidence>
<dbReference type="Pfam" id="PF06831">
    <property type="entry name" value="H2TH"/>
    <property type="match status" value="1"/>
</dbReference>
<dbReference type="Pfam" id="PF01149">
    <property type="entry name" value="Fapy_DNA_glyco"/>
    <property type="match status" value="1"/>
</dbReference>
<dbReference type="SUPFAM" id="SSF46946">
    <property type="entry name" value="S13-like H2TH domain"/>
    <property type="match status" value="1"/>
</dbReference>
<dbReference type="InterPro" id="IPR015887">
    <property type="entry name" value="DNA_glyclase_Znf_dom_DNA_BS"/>
</dbReference>
<comment type="catalytic activity">
    <reaction evidence="14 15">
        <text>2'-deoxyribonucleotide-(2'-deoxyribose 5'-phosphate)-2'-deoxyribonucleotide-DNA = a 3'-end 2'-deoxyribonucleotide-(2,3-dehydro-2,3-deoxyribose 5'-phosphate)-DNA + a 5'-end 5'-phospho-2'-deoxyribonucleoside-DNA + H(+)</text>
        <dbReference type="Rhea" id="RHEA:66592"/>
        <dbReference type="Rhea" id="RHEA-COMP:13180"/>
        <dbReference type="Rhea" id="RHEA-COMP:16897"/>
        <dbReference type="Rhea" id="RHEA-COMP:17067"/>
        <dbReference type="ChEBI" id="CHEBI:15378"/>
        <dbReference type="ChEBI" id="CHEBI:136412"/>
        <dbReference type="ChEBI" id="CHEBI:157695"/>
        <dbReference type="ChEBI" id="CHEBI:167181"/>
        <dbReference type="EC" id="4.2.99.18"/>
    </reaction>
</comment>
<dbReference type="CDD" id="cd08966">
    <property type="entry name" value="EcFpg-like_N"/>
    <property type="match status" value="1"/>
</dbReference>
<evidence type="ECO:0000259" key="16">
    <source>
        <dbReference type="PROSITE" id="PS51066"/>
    </source>
</evidence>
<evidence type="ECO:0000256" key="4">
    <source>
        <dbReference type="ARBA" id="ARBA00022723"/>
    </source>
</evidence>
<evidence type="ECO:0000256" key="13">
    <source>
        <dbReference type="ARBA" id="ARBA00023295"/>
    </source>
</evidence>
<dbReference type="PROSITE" id="PS51066">
    <property type="entry name" value="ZF_FPG_2"/>
    <property type="match status" value="1"/>
</dbReference>
<feature type="domain" description="FPG-type" evidence="16">
    <location>
        <begin position="245"/>
        <end position="279"/>
    </location>
</feature>
<organism evidence="18 19">
    <name type="scientific">Marinibaculum pumilum</name>
    <dbReference type="NCBI Taxonomy" id="1766165"/>
    <lineage>
        <taxon>Bacteria</taxon>
        <taxon>Pseudomonadati</taxon>
        <taxon>Pseudomonadota</taxon>
        <taxon>Alphaproteobacteria</taxon>
        <taxon>Rhodospirillales</taxon>
        <taxon>Rhodospirillaceae</taxon>
        <taxon>Marinibaculum</taxon>
    </lineage>
</organism>
<dbReference type="Gene3D" id="1.10.8.50">
    <property type="match status" value="1"/>
</dbReference>
<evidence type="ECO:0000256" key="7">
    <source>
        <dbReference type="ARBA" id="ARBA00022801"/>
    </source>
</evidence>
<keyword evidence="9 15" id="KW-0238">DNA-binding</keyword>
<dbReference type="PANTHER" id="PTHR22993">
    <property type="entry name" value="FORMAMIDOPYRIMIDINE-DNA GLYCOSYLASE"/>
    <property type="match status" value="1"/>
</dbReference>
<reference evidence="19" key="1">
    <citation type="journal article" date="2019" name="Int. J. Syst. Evol. Microbiol.">
        <title>The Global Catalogue of Microorganisms (GCM) 10K type strain sequencing project: providing services to taxonomists for standard genome sequencing and annotation.</title>
        <authorList>
            <consortium name="The Broad Institute Genomics Platform"/>
            <consortium name="The Broad Institute Genome Sequencing Center for Infectious Disease"/>
            <person name="Wu L."/>
            <person name="Ma J."/>
        </authorList>
    </citation>
    <scope>NUCLEOTIDE SEQUENCE [LARGE SCALE GENOMIC DNA]</scope>
    <source>
        <strain evidence="19">KCTC 42964</strain>
    </source>
</reference>
<dbReference type="NCBIfam" id="TIGR00577">
    <property type="entry name" value="fpg"/>
    <property type="match status" value="1"/>
</dbReference>
<dbReference type="Gene3D" id="3.20.190.10">
    <property type="entry name" value="MutM-like, N-terminal"/>
    <property type="match status" value="1"/>
</dbReference>
<evidence type="ECO:0000256" key="12">
    <source>
        <dbReference type="ARBA" id="ARBA00023268"/>
    </source>
</evidence>
<dbReference type="NCBIfam" id="NF002211">
    <property type="entry name" value="PRK01103.1"/>
    <property type="match status" value="1"/>
</dbReference>
<evidence type="ECO:0000313" key="19">
    <source>
        <dbReference type="Proteomes" id="UP001595528"/>
    </source>
</evidence>
<dbReference type="InterPro" id="IPR015886">
    <property type="entry name" value="H2TH_FPG"/>
</dbReference>
<evidence type="ECO:0000256" key="11">
    <source>
        <dbReference type="ARBA" id="ARBA00023239"/>
    </source>
</evidence>
<evidence type="ECO:0000256" key="1">
    <source>
        <dbReference type="ARBA" id="ARBA00001668"/>
    </source>
</evidence>
<dbReference type="SMART" id="SM01232">
    <property type="entry name" value="H2TH"/>
    <property type="match status" value="1"/>
</dbReference>
<feature type="active site" description="Schiff-base intermediate with DNA" evidence="15">
    <location>
        <position position="2"/>
    </location>
</feature>